<sequence length="176" mass="18534">MLTGFLQSLLLAGPIVVVGSLVAPADIPAELQAPPPAELVRQVSARGEQLYECRAISGGAPAWTLVGPRAELFDEQGRPIGSHSVGPEWKADDGSAIRADPKALAKVEQPDAIAWLLLKVIKSSGNGWLTAVSYVQRLRTTGGVADARGCDAAHLTSAQAVPYTAIYAFYRTRTGT</sequence>
<dbReference type="InterPro" id="IPR021851">
    <property type="entry name" value="DUF3455"/>
</dbReference>
<dbReference type="STRING" id="1183438.GKIL_1276"/>
<name>U5QEY7_GLOK1</name>
<gene>
    <name evidence="1" type="ORF">GKIL_1276</name>
</gene>
<dbReference type="PANTHER" id="PTHR35567">
    <property type="entry name" value="MALATE DEHYDROGENASE (AFU_ORTHOLOGUE AFUA_2G13800)"/>
    <property type="match status" value="1"/>
</dbReference>
<protein>
    <recommendedName>
        <fullName evidence="3">DUF3455 domain-containing protein</fullName>
    </recommendedName>
</protein>
<proteinExistence type="predicted"/>
<dbReference type="KEGG" id="glj:GKIL_1276"/>
<reference evidence="1 2" key="1">
    <citation type="journal article" date="2013" name="PLoS ONE">
        <title>Cultivation and Complete Genome Sequencing of Gloeobacter kilaueensis sp. nov., from a Lava Cave in Kilauea Caldera, Hawai'i.</title>
        <authorList>
            <person name="Saw J.H."/>
            <person name="Schatz M."/>
            <person name="Brown M.V."/>
            <person name="Kunkel D.D."/>
            <person name="Foster J.S."/>
            <person name="Shick H."/>
            <person name="Christensen S."/>
            <person name="Hou S."/>
            <person name="Wan X."/>
            <person name="Donachie S.P."/>
        </authorList>
    </citation>
    <scope>NUCLEOTIDE SEQUENCE [LARGE SCALE GENOMIC DNA]</scope>
    <source>
        <strain evidence="2">JS</strain>
    </source>
</reference>
<dbReference type="eggNOG" id="ENOG50330AH">
    <property type="taxonomic scope" value="Bacteria"/>
</dbReference>
<dbReference type="Pfam" id="PF11937">
    <property type="entry name" value="DUF3455"/>
    <property type="match status" value="1"/>
</dbReference>
<evidence type="ECO:0008006" key="3">
    <source>
        <dbReference type="Google" id="ProtNLM"/>
    </source>
</evidence>
<dbReference type="EMBL" id="CP003587">
    <property type="protein sequence ID" value="AGY57522.1"/>
    <property type="molecule type" value="Genomic_DNA"/>
</dbReference>
<evidence type="ECO:0000313" key="2">
    <source>
        <dbReference type="Proteomes" id="UP000017396"/>
    </source>
</evidence>
<dbReference type="HOGENOM" id="CLU_101709_0_0_3"/>
<evidence type="ECO:0000313" key="1">
    <source>
        <dbReference type="EMBL" id="AGY57522.1"/>
    </source>
</evidence>
<dbReference type="AlphaFoldDB" id="U5QEY7"/>
<dbReference type="RefSeq" id="WP_023172614.1">
    <property type="nucleotide sequence ID" value="NC_022600.1"/>
</dbReference>
<dbReference type="Proteomes" id="UP000017396">
    <property type="component" value="Chromosome"/>
</dbReference>
<keyword evidence="2" id="KW-1185">Reference proteome</keyword>
<dbReference type="OrthoDB" id="193535at2"/>
<dbReference type="PANTHER" id="PTHR35567:SF1">
    <property type="entry name" value="CONSERVED FUNGAL PROTEIN (AFU_ORTHOLOGUE AFUA_1G14230)"/>
    <property type="match status" value="1"/>
</dbReference>
<accession>U5QEY7</accession>
<organism evidence="1 2">
    <name type="scientific">Gloeobacter kilaueensis (strain ATCC BAA-2537 / CCAP 1431/1 / ULC 316 / JS1)</name>
    <dbReference type="NCBI Taxonomy" id="1183438"/>
    <lineage>
        <taxon>Bacteria</taxon>
        <taxon>Bacillati</taxon>
        <taxon>Cyanobacteriota</taxon>
        <taxon>Cyanophyceae</taxon>
        <taxon>Gloeobacterales</taxon>
        <taxon>Gloeobacteraceae</taxon>
        <taxon>Gloeobacter</taxon>
    </lineage>
</organism>